<evidence type="ECO:0000313" key="3">
    <source>
        <dbReference type="Proteomes" id="UP001279734"/>
    </source>
</evidence>
<evidence type="ECO:0008006" key="4">
    <source>
        <dbReference type="Google" id="ProtNLM"/>
    </source>
</evidence>
<keyword evidence="3" id="KW-1185">Reference proteome</keyword>
<reference evidence="2" key="1">
    <citation type="submission" date="2023-05" db="EMBL/GenBank/DDBJ databases">
        <title>Nepenthes gracilis genome sequencing.</title>
        <authorList>
            <person name="Fukushima K."/>
        </authorList>
    </citation>
    <scope>NUCLEOTIDE SEQUENCE</scope>
    <source>
        <strain evidence="2">SING2019-196</strain>
    </source>
</reference>
<dbReference type="EMBL" id="BSYO01000003">
    <property type="protein sequence ID" value="GMH02493.1"/>
    <property type="molecule type" value="Genomic_DNA"/>
</dbReference>
<accession>A0AAD3S186</accession>
<organism evidence="2 3">
    <name type="scientific">Nepenthes gracilis</name>
    <name type="common">Slender pitcher plant</name>
    <dbReference type="NCBI Taxonomy" id="150966"/>
    <lineage>
        <taxon>Eukaryota</taxon>
        <taxon>Viridiplantae</taxon>
        <taxon>Streptophyta</taxon>
        <taxon>Embryophyta</taxon>
        <taxon>Tracheophyta</taxon>
        <taxon>Spermatophyta</taxon>
        <taxon>Magnoliopsida</taxon>
        <taxon>eudicotyledons</taxon>
        <taxon>Gunneridae</taxon>
        <taxon>Pentapetalae</taxon>
        <taxon>Caryophyllales</taxon>
        <taxon>Nepenthaceae</taxon>
        <taxon>Nepenthes</taxon>
    </lineage>
</organism>
<dbReference type="GO" id="GO:0007140">
    <property type="term" value="P:male meiotic nuclear division"/>
    <property type="evidence" value="ECO:0007669"/>
    <property type="project" value="InterPro"/>
</dbReference>
<evidence type="ECO:0000313" key="2">
    <source>
        <dbReference type="EMBL" id="GMH02493.1"/>
    </source>
</evidence>
<feature type="region of interest" description="Disordered" evidence="1">
    <location>
        <begin position="243"/>
        <end position="272"/>
    </location>
</feature>
<name>A0AAD3S186_NEPGR</name>
<dbReference type="Proteomes" id="UP001279734">
    <property type="component" value="Unassembled WGS sequence"/>
</dbReference>
<evidence type="ECO:0000256" key="1">
    <source>
        <dbReference type="SAM" id="MobiDB-lite"/>
    </source>
</evidence>
<dbReference type="PANTHER" id="PTHR33385">
    <property type="entry name" value="PROTEIN XRI1"/>
    <property type="match status" value="1"/>
</dbReference>
<gene>
    <name evidence="2" type="ORF">Nepgr_004332</name>
</gene>
<proteinExistence type="predicted"/>
<dbReference type="GO" id="GO:0007143">
    <property type="term" value="P:female meiotic nuclear division"/>
    <property type="evidence" value="ECO:0007669"/>
    <property type="project" value="InterPro"/>
</dbReference>
<dbReference type="AlphaFoldDB" id="A0AAD3S186"/>
<protein>
    <recommendedName>
        <fullName evidence="4">Protein XRI1</fullName>
    </recommendedName>
</protein>
<sequence length="292" mass="33040">MDDNESWEWQEGDDYMQKESNLEISQYMWDGMTQNNDLSHMFEETTPIKACGDFPYHFDYNENAEKATDECNEFSSHGERRRMLQFENKVMDPPYSSKDMSSLFLKSKERIDCVENALPEVSEWRTMFQDDMFASRFDGMDCYESWLSDCLKDYHASSELNPSMTSGGQIGITEACNIETGLGVDVVEQQPVLISGSSIFKGRKSHMRTPKKPASCVAYPFAFIKPCGSPGDVTLKDINDRIQTQPSRLKHRKDDPSASYPTSSLSGKPIVGRTKIRTEGGKGSVTVMRTIG</sequence>
<dbReference type="PANTHER" id="PTHR33385:SF4">
    <property type="entry name" value="PROTEIN XRI1"/>
    <property type="match status" value="1"/>
</dbReference>
<comment type="caution">
    <text evidence="2">The sequence shown here is derived from an EMBL/GenBank/DDBJ whole genome shotgun (WGS) entry which is preliminary data.</text>
</comment>
<dbReference type="InterPro" id="IPR039933">
    <property type="entry name" value="XRI1"/>
</dbReference>